<protein>
    <submittedName>
        <fullName evidence="1">Peptidase C14 caspase catalytic subunit p20</fullName>
    </submittedName>
</protein>
<reference evidence="1" key="1">
    <citation type="submission" date="2019-04" db="EMBL/GenBank/DDBJ databases">
        <authorList>
            <consortium name="Science for Life Laboratories"/>
        </authorList>
    </citation>
    <scope>NUCLEOTIDE SEQUENCE</scope>
    <source>
        <strain evidence="1">MBLW1</strain>
    </source>
</reference>
<proteinExistence type="predicted"/>
<keyword evidence="2" id="KW-1185">Reference proteome</keyword>
<sequence length="477" mass="52946">MARTLALLIAVDKSLDTSWNPPPFARAEIQALSQVLIQQGIPLSQQCVLTGELTTRAILDGRTRQWAATLQPDDTALIAVVAPLFQQTGQNRLIGFDTLPDLLDATSFPLDEIWHRFRERCRTILLLDPSATGGLPPFAESELEEFAESGNAGLILTACSEGEPSRFIDTTKQRAWLSLVREALAGRAPSAASPKGAITGESLLRYLNRELPRLLRKHFDDFDDQHPMAFGDRSIGVGTVPKPSETNGPLIDADQIQRIRFRAESTGRVKALSGFLKTHRVPDTVNAAAEQFIGRIARTDVQADLDDVYQTLRDQFSFARKDLESRAENDGTGYIRTPRFDYFVSVGIDPDDPTLVRWRREIGRMTNLEVMRGPDFQSVFGNLFDQLIFDFAQPLDLIAIVDRIEEAKPKGVKVRLAGDARSCTITITGFSGLIHLEANELRIEGRSTNGPASLLEQFLDFQRRFSGMMSPRALPPG</sequence>
<organism evidence="1">
    <name type="scientific">Tuwongella immobilis</name>
    <dbReference type="NCBI Taxonomy" id="692036"/>
    <lineage>
        <taxon>Bacteria</taxon>
        <taxon>Pseudomonadati</taxon>
        <taxon>Planctomycetota</taxon>
        <taxon>Planctomycetia</taxon>
        <taxon>Gemmatales</taxon>
        <taxon>Gemmataceae</taxon>
        <taxon>Tuwongella</taxon>
    </lineage>
</organism>
<dbReference type="EMBL" id="LR586016">
    <property type="protein sequence ID" value="VIP02371.1"/>
    <property type="molecule type" value="Genomic_DNA"/>
</dbReference>
<dbReference type="Proteomes" id="UP000464378">
    <property type="component" value="Chromosome"/>
</dbReference>
<dbReference type="RefSeq" id="WP_162657552.1">
    <property type="nucleotide sequence ID" value="NZ_LR593887.1"/>
</dbReference>
<dbReference type="InParanoid" id="A0A6C2YM32"/>
<gene>
    <name evidence="1" type="ORF">GMBLW1_15890</name>
</gene>
<evidence type="ECO:0000313" key="1">
    <source>
        <dbReference type="EMBL" id="VIP02371.1"/>
    </source>
</evidence>
<dbReference type="AlphaFoldDB" id="A0A6C2YM32"/>
<dbReference type="KEGG" id="tim:GMBLW1_15890"/>
<name>A0A6C2YM32_9BACT</name>
<dbReference type="EMBL" id="LR593887">
    <property type="protein sequence ID" value="VTS01199.1"/>
    <property type="molecule type" value="Genomic_DNA"/>
</dbReference>
<evidence type="ECO:0000313" key="2">
    <source>
        <dbReference type="Proteomes" id="UP000464378"/>
    </source>
</evidence>
<accession>A0A6C2YM32</accession>